<name>A0ABV2SNJ6_9GAMM</name>
<accession>A0ABV2SNJ6</accession>
<reference evidence="1 2" key="1">
    <citation type="submission" date="2024-06" db="EMBL/GenBank/DDBJ databases">
        <title>Genomic Encyclopedia of Type Strains, Phase V (KMG-V): Genome sequencing to study the core and pangenomes of soil and plant-associated prokaryotes.</title>
        <authorList>
            <person name="Whitman W."/>
        </authorList>
    </citation>
    <scope>NUCLEOTIDE SEQUENCE [LARGE SCALE GENOMIC DNA]</scope>
    <source>
        <strain evidence="1 2">NE40</strain>
    </source>
</reference>
<dbReference type="EMBL" id="JBEWTB010000002">
    <property type="protein sequence ID" value="MET4759341.1"/>
    <property type="molecule type" value="Genomic_DNA"/>
</dbReference>
<keyword evidence="2" id="KW-1185">Reference proteome</keyword>
<evidence type="ECO:0000313" key="1">
    <source>
        <dbReference type="EMBL" id="MET4759341.1"/>
    </source>
</evidence>
<comment type="caution">
    <text evidence="1">The sequence shown here is derived from an EMBL/GenBank/DDBJ whole genome shotgun (WGS) entry which is preliminary data.</text>
</comment>
<proteinExistence type="predicted"/>
<dbReference type="Proteomes" id="UP001549366">
    <property type="component" value="Unassembled WGS sequence"/>
</dbReference>
<protein>
    <recommendedName>
        <fullName evidence="3">PH domain-containing protein</fullName>
    </recommendedName>
</protein>
<organism evidence="1 2">
    <name type="scientific">Endozoicomonas lisbonensis</name>
    <dbReference type="NCBI Taxonomy" id="3120522"/>
    <lineage>
        <taxon>Bacteria</taxon>
        <taxon>Pseudomonadati</taxon>
        <taxon>Pseudomonadota</taxon>
        <taxon>Gammaproteobacteria</taxon>
        <taxon>Oceanospirillales</taxon>
        <taxon>Endozoicomonadaceae</taxon>
        <taxon>Endozoicomonas</taxon>
    </lineage>
</organism>
<gene>
    <name evidence="1" type="ORF">V5J35_004533</name>
</gene>
<sequence>MSEKIKTRAAIWVDGRQRQRVSYFVTAEDAAEWKARIESLMQRMKLQKQLSGKIRG</sequence>
<evidence type="ECO:0000313" key="2">
    <source>
        <dbReference type="Proteomes" id="UP001549366"/>
    </source>
</evidence>
<evidence type="ECO:0008006" key="3">
    <source>
        <dbReference type="Google" id="ProtNLM"/>
    </source>
</evidence>
<dbReference type="RefSeq" id="WP_354016510.1">
    <property type="nucleotide sequence ID" value="NZ_JBEWTB010000002.1"/>
</dbReference>